<evidence type="ECO:0000256" key="12">
    <source>
        <dbReference type="ARBA" id="ARBA00047583"/>
    </source>
</evidence>
<dbReference type="GO" id="GO:0030437">
    <property type="term" value="P:ascospore formation"/>
    <property type="evidence" value="ECO:0007669"/>
    <property type="project" value="EnsemblFungi"/>
</dbReference>
<evidence type="ECO:0000259" key="17">
    <source>
        <dbReference type="PROSITE" id="PS50868"/>
    </source>
</evidence>
<comment type="catalytic activity">
    <reaction evidence="11 14">
        <text>L-lysyl(4)-[histone H3] + 3 S-adenosyl-L-methionine = N(6),N(6),N(6)-trimethyl-L-lysyl(4)-[histone H3] + 3 S-adenosyl-L-homocysteine + 3 H(+)</text>
        <dbReference type="Rhea" id="RHEA:60260"/>
        <dbReference type="Rhea" id="RHEA-COMP:15537"/>
        <dbReference type="Rhea" id="RHEA-COMP:15547"/>
        <dbReference type="ChEBI" id="CHEBI:15378"/>
        <dbReference type="ChEBI" id="CHEBI:29969"/>
        <dbReference type="ChEBI" id="CHEBI:57856"/>
        <dbReference type="ChEBI" id="CHEBI:59789"/>
        <dbReference type="ChEBI" id="CHEBI:61961"/>
        <dbReference type="EC" id="2.1.1.354"/>
    </reaction>
</comment>
<dbReference type="GO" id="GO:0000781">
    <property type="term" value="C:chromosome, telomeric region"/>
    <property type="evidence" value="ECO:0007669"/>
    <property type="project" value="EnsemblFungi"/>
</dbReference>
<dbReference type="InterPro" id="IPR003616">
    <property type="entry name" value="Post-SET_dom"/>
</dbReference>
<dbReference type="PROSITE" id="PS50280">
    <property type="entry name" value="SET"/>
    <property type="match status" value="1"/>
</dbReference>
<dbReference type="eggNOG" id="KOG1080">
    <property type="taxonomic scope" value="Eukaryota"/>
</dbReference>
<keyword evidence="8 14" id="KW-0949">S-adenosyl-L-methionine</keyword>
<feature type="compositionally biased region" description="Polar residues" evidence="15">
    <location>
        <begin position="865"/>
        <end position="880"/>
    </location>
</feature>
<dbReference type="InterPro" id="IPR048669">
    <property type="entry name" value="SET1_RBD"/>
</dbReference>
<dbReference type="GO" id="GO:1903341">
    <property type="term" value="P:regulation of meiotic DNA double-strand break formation"/>
    <property type="evidence" value="ECO:0007669"/>
    <property type="project" value="EnsemblFungi"/>
</dbReference>
<evidence type="ECO:0000259" key="16">
    <source>
        <dbReference type="PROSITE" id="PS50280"/>
    </source>
</evidence>
<dbReference type="SUPFAM" id="SSF54928">
    <property type="entry name" value="RNA-binding domain, RBD"/>
    <property type="match status" value="1"/>
</dbReference>
<dbReference type="PANTHER" id="PTHR45814">
    <property type="entry name" value="HISTONE-LYSINE N-METHYLTRANSFERASE SETD1"/>
    <property type="match status" value="1"/>
</dbReference>
<comment type="catalytic activity">
    <reaction evidence="13">
        <text>N(6),N(6)-dimethyl-L-lysyl(4)-[histone H3] + S-adenosyl-L-methionine = N(6),N(6),N(6)-trimethyl-L-lysyl(4)-[histone H3] + S-adenosyl-L-homocysteine + H(+)</text>
        <dbReference type="Rhea" id="RHEA:60272"/>
        <dbReference type="Rhea" id="RHEA-COMP:15537"/>
        <dbReference type="Rhea" id="RHEA-COMP:15540"/>
        <dbReference type="ChEBI" id="CHEBI:15378"/>
        <dbReference type="ChEBI" id="CHEBI:57856"/>
        <dbReference type="ChEBI" id="CHEBI:59789"/>
        <dbReference type="ChEBI" id="CHEBI:61961"/>
        <dbReference type="ChEBI" id="CHEBI:61976"/>
    </reaction>
</comment>
<dbReference type="GO" id="GO:0055092">
    <property type="term" value="P:sterol homeostasis"/>
    <property type="evidence" value="ECO:0007669"/>
    <property type="project" value="EnsemblFungi"/>
</dbReference>
<evidence type="ECO:0000256" key="3">
    <source>
        <dbReference type="ARBA" id="ARBA00012182"/>
    </source>
</evidence>
<evidence type="ECO:0000256" key="13">
    <source>
        <dbReference type="ARBA" id="ARBA00049129"/>
    </source>
</evidence>
<feature type="domain" description="Post-SET" evidence="17">
    <location>
        <begin position="1039"/>
        <end position="1055"/>
    </location>
</feature>
<feature type="compositionally biased region" description="Basic residues" evidence="15">
    <location>
        <begin position="1"/>
        <end position="14"/>
    </location>
</feature>
<gene>
    <name evidence="18" type="primary">SET1</name>
    <name evidence="18" type="ORF">PICST_32740</name>
</gene>
<dbReference type="Gene3D" id="3.30.70.330">
    <property type="match status" value="1"/>
</dbReference>
<comment type="subcellular location">
    <subcellularLocation>
        <location evidence="2">Chromosome</location>
    </subcellularLocation>
    <subcellularLocation>
        <location evidence="1 14">Nucleus</location>
    </subcellularLocation>
</comment>
<dbReference type="InterPro" id="IPR001214">
    <property type="entry name" value="SET_dom"/>
</dbReference>
<dbReference type="GO" id="GO:0140999">
    <property type="term" value="F:histone H3K4 trimethyltransferase activity"/>
    <property type="evidence" value="ECO:0007669"/>
    <property type="project" value="UniProtKB-EC"/>
</dbReference>
<evidence type="ECO:0000256" key="2">
    <source>
        <dbReference type="ARBA" id="ARBA00004286"/>
    </source>
</evidence>
<evidence type="ECO:0000256" key="9">
    <source>
        <dbReference type="ARBA" id="ARBA00022853"/>
    </source>
</evidence>
<dbReference type="PIRSF" id="PIRSF037104">
    <property type="entry name" value="Histone_H3-K4_mtfrase_Set1_fun"/>
    <property type="match status" value="1"/>
</dbReference>
<dbReference type="PROSITE" id="PS51572">
    <property type="entry name" value="SAM_MT43_1"/>
    <property type="match status" value="1"/>
</dbReference>
<evidence type="ECO:0000256" key="8">
    <source>
        <dbReference type="ARBA" id="ARBA00022691"/>
    </source>
</evidence>
<comment type="subunit">
    <text evidence="14">Component of the COMPASS (Set1C) complex.</text>
</comment>
<dbReference type="SMART" id="SM00508">
    <property type="entry name" value="PostSET"/>
    <property type="match status" value="1"/>
</dbReference>
<evidence type="ECO:0000256" key="10">
    <source>
        <dbReference type="ARBA" id="ARBA00023242"/>
    </source>
</evidence>
<dbReference type="GO" id="GO:0031509">
    <property type="term" value="P:subtelomeric heterochromatin formation"/>
    <property type="evidence" value="ECO:0007669"/>
    <property type="project" value="EnsemblFungi"/>
</dbReference>
<dbReference type="Pfam" id="PF11767">
    <property type="entry name" value="SET_assoc"/>
    <property type="match status" value="1"/>
</dbReference>
<evidence type="ECO:0000256" key="7">
    <source>
        <dbReference type="ARBA" id="ARBA00022679"/>
    </source>
</evidence>
<dbReference type="Pfam" id="PF11764">
    <property type="entry name" value="N-SET"/>
    <property type="match status" value="1"/>
</dbReference>
<feature type="compositionally biased region" description="Low complexity" evidence="15">
    <location>
        <begin position="47"/>
        <end position="56"/>
    </location>
</feature>
<dbReference type="GO" id="GO:0045944">
    <property type="term" value="P:positive regulation of transcription by RNA polymerase II"/>
    <property type="evidence" value="ECO:0007669"/>
    <property type="project" value="EnsemblFungi"/>
</dbReference>
<dbReference type="AlphaFoldDB" id="A3LX95"/>
<dbReference type="GO" id="GO:0000183">
    <property type="term" value="P:rDNA heterochromatin formation"/>
    <property type="evidence" value="ECO:0007669"/>
    <property type="project" value="EnsemblFungi"/>
</dbReference>
<dbReference type="STRING" id="322104.A3LX95"/>
<evidence type="ECO:0000256" key="4">
    <source>
        <dbReference type="ARBA" id="ARBA00015839"/>
    </source>
</evidence>
<dbReference type="GO" id="GO:0000723">
    <property type="term" value="P:telomere maintenance"/>
    <property type="evidence" value="ECO:0007669"/>
    <property type="project" value="EnsemblFungi"/>
</dbReference>
<dbReference type="PANTHER" id="PTHR45814:SF2">
    <property type="entry name" value="HISTONE-LYSINE N-METHYLTRANSFERASE SETD1"/>
    <property type="match status" value="1"/>
</dbReference>
<comment type="catalytic activity">
    <reaction evidence="12">
        <text>N(6)-methyl-L-lysyl(4)-[histone H3] + S-adenosyl-L-methionine = N(6),N(6)-dimethyl-L-lysyl(4)-[histone H3] + S-adenosyl-L-homocysteine + H(+)</text>
        <dbReference type="Rhea" id="RHEA:60268"/>
        <dbReference type="Rhea" id="RHEA-COMP:15540"/>
        <dbReference type="Rhea" id="RHEA-COMP:15543"/>
        <dbReference type="ChEBI" id="CHEBI:15378"/>
        <dbReference type="ChEBI" id="CHEBI:57856"/>
        <dbReference type="ChEBI" id="CHEBI:59789"/>
        <dbReference type="ChEBI" id="CHEBI:61929"/>
        <dbReference type="ChEBI" id="CHEBI:61976"/>
    </reaction>
</comment>
<feature type="domain" description="SET" evidence="16">
    <location>
        <begin position="913"/>
        <end position="1030"/>
    </location>
</feature>
<dbReference type="GO" id="GO:1902275">
    <property type="term" value="P:regulation of chromatin organization"/>
    <property type="evidence" value="ECO:0007669"/>
    <property type="project" value="EnsemblFungi"/>
</dbReference>
<dbReference type="FunCoup" id="A3LX95">
    <property type="interactions" value="139"/>
</dbReference>
<keyword evidence="10 14" id="KW-0539">Nucleus</keyword>
<evidence type="ECO:0000256" key="14">
    <source>
        <dbReference type="PIRNR" id="PIRNR037104"/>
    </source>
</evidence>
<dbReference type="KEGG" id="pic:PICST_32740"/>
<evidence type="ECO:0000256" key="11">
    <source>
        <dbReference type="ARBA" id="ARBA00047571"/>
    </source>
</evidence>
<dbReference type="GO" id="GO:0042138">
    <property type="term" value="P:meiotic DNA double-strand break formation"/>
    <property type="evidence" value="ECO:0007669"/>
    <property type="project" value="EnsemblFungi"/>
</dbReference>
<feature type="compositionally biased region" description="Basic and acidic residues" evidence="15">
    <location>
        <begin position="314"/>
        <end position="362"/>
    </location>
</feature>
<comment type="function">
    <text evidence="14">Catalytic component of the COMPASS (Set1C) complex that specifically mono-, di- and trimethylates histone H3 to form H3K4me1/2/3. COMPASS recognizes ubiquitinated H2B on one face of the nucleosome which stimulates the methylation of H3 on the opposing face.</text>
</comment>
<dbReference type="Proteomes" id="UP000002258">
    <property type="component" value="Chromosome 6"/>
</dbReference>
<dbReference type="OMA" id="ERLPCLC"/>
<dbReference type="EMBL" id="CP000500">
    <property type="protein sequence ID" value="ABN67763.2"/>
    <property type="molecule type" value="Genomic_DNA"/>
</dbReference>
<evidence type="ECO:0000256" key="15">
    <source>
        <dbReference type="SAM" id="MobiDB-lite"/>
    </source>
</evidence>
<dbReference type="GeneID" id="4840007"/>
<dbReference type="EC" id="2.1.1.354" evidence="3 14"/>
<dbReference type="GO" id="GO:0033554">
    <property type="term" value="P:cellular response to stress"/>
    <property type="evidence" value="ECO:0007669"/>
    <property type="project" value="EnsemblFungi"/>
</dbReference>
<evidence type="ECO:0000256" key="6">
    <source>
        <dbReference type="ARBA" id="ARBA00022603"/>
    </source>
</evidence>
<feature type="region of interest" description="Disordered" evidence="15">
    <location>
        <begin position="314"/>
        <end position="378"/>
    </location>
</feature>
<dbReference type="GO" id="GO:0030466">
    <property type="term" value="P:silent mating-type cassette heterochromatin formation"/>
    <property type="evidence" value="ECO:0007669"/>
    <property type="project" value="EnsemblFungi"/>
</dbReference>
<dbReference type="Pfam" id="PF21569">
    <property type="entry name" value="SET1_RBD"/>
    <property type="match status" value="1"/>
</dbReference>
<dbReference type="InterPro" id="IPR044570">
    <property type="entry name" value="Set1-like"/>
</dbReference>
<feature type="region of interest" description="Disordered" evidence="15">
    <location>
        <begin position="1"/>
        <end position="100"/>
    </location>
</feature>
<dbReference type="InterPro" id="IPR046341">
    <property type="entry name" value="SET_dom_sf"/>
</dbReference>
<dbReference type="RefSeq" id="XP_001385792.2">
    <property type="nucleotide sequence ID" value="XM_001385755.1"/>
</dbReference>
<dbReference type="OrthoDB" id="308383at2759"/>
<dbReference type="HOGENOM" id="CLU_004391_1_0_1"/>
<accession>A3LX95</accession>
<organism evidence="18 19">
    <name type="scientific">Scheffersomyces stipitis (strain ATCC 58785 / CBS 6054 / NBRC 10063 / NRRL Y-11545)</name>
    <name type="common">Yeast</name>
    <name type="synonym">Pichia stipitis</name>
    <dbReference type="NCBI Taxonomy" id="322104"/>
    <lineage>
        <taxon>Eukaryota</taxon>
        <taxon>Fungi</taxon>
        <taxon>Dikarya</taxon>
        <taxon>Ascomycota</taxon>
        <taxon>Saccharomycotina</taxon>
        <taxon>Pichiomycetes</taxon>
        <taxon>Debaryomycetaceae</taxon>
        <taxon>Scheffersomyces</taxon>
    </lineage>
</organism>
<dbReference type="GO" id="GO:0003723">
    <property type="term" value="F:RNA binding"/>
    <property type="evidence" value="ECO:0007669"/>
    <property type="project" value="EnsemblFungi"/>
</dbReference>
<dbReference type="InterPro" id="IPR012677">
    <property type="entry name" value="Nucleotide-bd_a/b_plait_sf"/>
</dbReference>
<keyword evidence="9 14" id="KW-0156">Chromatin regulator</keyword>
<keyword evidence="7 14" id="KW-0808">Transferase</keyword>
<keyword evidence="5 14" id="KW-0158">Chromosome</keyword>
<dbReference type="GO" id="GO:0032259">
    <property type="term" value="P:methylation"/>
    <property type="evidence" value="ECO:0007669"/>
    <property type="project" value="UniProtKB-KW"/>
</dbReference>
<reference evidence="18 19" key="1">
    <citation type="journal article" date="2007" name="Nat. Biotechnol.">
        <title>Genome sequence of the lignocellulose-bioconverting and xylose-fermenting yeast Pichia stipitis.</title>
        <authorList>
            <person name="Jeffries T.W."/>
            <person name="Grigoriev I.V."/>
            <person name="Grimwood J."/>
            <person name="Laplaza J.M."/>
            <person name="Aerts A."/>
            <person name="Salamov A."/>
            <person name="Schmutz J."/>
            <person name="Lindquist E."/>
            <person name="Dehal P."/>
            <person name="Shapiro H."/>
            <person name="Jin Y.S."/>
            <person name="Passoth V."/>
            <person name="Richardson P.M."/>
        </authorList>
    </citation>
    <scope>NUCLEOTIDE SEQUENCE [LARGE SCALE GENOMIC DNA]</scope>
    <source>
        <strain evidence="19">ATCC 58785 / CBS 6054 / NBRC 10063 / NRRL Y-11545</strain>
    </source>
</reference>
<dbReference type="GO" id="GO:1905088">
    <property type="term" value="P:positive regulation of synaptonemal complex assembly"/>
    <property type="evidence" value="ECO:0007669"/>
    <property type="project" value="EnsemblFungi"/>
</dbReference>
<proteinExistence type="predicted"/>
<feature type="region of interest" description="Disordered" evidence="15">
    <location>
        <begin position="578"/>
        <end position="667"/>
    </location>
</feature>
<evidence type="ECO:0000313" key="19">
    <source>
        <dbReference type="Proteomes" id="UP000002258"/>
    </source>
</evidence>
<protein>
    <recommendedName>
        <fullName evidence="4 14">Histone-lysine N-methyltransferase, H3 lysine-4 specific</fullName>
        <ecNumber evidence="3 14">2.1.1.354</ecNumber>
    </recommendedName>
</protein>
<name>A3LX95_PICST</name>
<dbReference type="GO" id="GO:0000122">
    <property type="term" value="P:negative regulation of transcription by RNA polymerase II"/>
    <property type="evidence" value="ECO:0007669"/>
    <property type="project" value="EnsemblFungi"/>
</dbReference>
<feature type="region of interest" description="Disordered" evidence="15">
    <location>
        <begin position="855"/>
        <end position="880"/>
    </location>
</feature>
<dbReference type="InParanoid" id="A3LX95"/>
<dbReference type="SMART" id="SM01291">
    <property type="entry name" value="N-SET"/>
    <property type="match status" value="1"/>
</dbReference>
<keyword evidence="6 14" id="KW-0489">Methyltransferase</keyword>
<evidence type="ECO:0000256" key="5">
    <source>
        <dbReference type="ARBA" id="ARBA00022454"/>
    </source>
</evidence>
<sequence length="1055" mass="121299">MSRHRGFRRERSRYRSFNNNDYEDDDRETNGSTRGSRYPKDSRYSHNDSGNSQSSSVRLSRVPSGERSPSIASGHGFKSETPDITYSNIPGTDPVTGENSADKNFTKLLHHIDFLGKFPQSRDTDVRKNYRVVYDPELDKSLTKEERKSRTKKIRFNGESLPFSERTDPRTANLQFYFQRPNKKSKKFPFKQLPQPKFAFDKDSLGPAPQTELVVWDLPATTNEVYLTNYFKSYGDPIQDMKFVNDPINAVPLGIATFKFQGPPEKAMRLAKKLISIIRVEGAKVDGVDLRIALNDNDNNLLKNKIDLARDKLRASRQKREEEERRRLRRQQEEERAKRDEERKAAAESKRREEEAKVEKLQHQKTSGKNHSKFKPNTSTLSIRHHNKVVPGVFLPKELVKYIKDRPYIVIHDKYVSAKKVSSQDIKRALNKYDWTRVLSDRTGFFIVFNSLKECERCFFNEDGKRFFEFRLYMELAIPEGYDTSSIESAEDLLELQNKKHDILEEATNILIKEFETFLAKDIRERIIAPAVLDLLSHDKYPKLVEELKAKENASKPTSFVSTNDQLKQSALSILAGRKSQQSQSLPSFKKKVESPTKNKPLRKSLIPMQHALNYDHDSDEEDEDDSSRSATPAASILKRERSSTVTTVNNEDNEEQPSKKQKTGLQKSFLYESSSDEEMEDEDVSDGAASTMVINTEELELKDEGDVKKEAEDKAEEDIDYSKFEARYHPTERKPYTVYAETNLLPTDNFNLDVLQDVLKDEEDIKLAKEVLQETNPPSSDIRNIDYWAWKQKDISGASQEIVEDAELIEKLDSRLESQSGAFRSDGYRRIPDVDKIEYLPHRRKVHKPLQTVQHEEVEEEAGNRNNEGTNSAIQSSRVNRANNRRFAADITAQLGNETEVLSLNTLTKRKKPVSFARSAIHNWGLYALEPIAAKEMIIEYVGESIRQQVAEHREKSYLKTGIGSSYLFRIDENTVIDATKKGGIARFINHCCSPSCTAKIIKVDNQKRIVIYALRDIDANEELTYDYKFERETNDAERIRCLCGAPGCKGYLN</sequence>
<dbReference type="SMART" id="SM00317">
    <property type="entry name" value="SET"/>
    <property type="match status" value="1"/>
</dbReference>
<dbReference type="SUPFAM" id="SSF82199">
    <property type="entry name" value="SET domain"/>
    <property type="match status" value="1"/>
</dbReference>
<dbReference type="Pfam" id="PF00856">
    <property type="entry name" value="SET"/>
    <property type="match status" value="1"/>
</dbReference>
<dbReference type="InterPro" id="IPR017111">
    <property type="entry name" value="Set1_fungi"/>
</dbReference>
<dbReference type="PROSITE" id="PS50868">
    <property type="entry name" value="POST_SET"/>
    <property type="match status" value="1"/>
</dbReference>
<dbReference type="GO" id="GO:0048188">
    <property type="term" value="C:Set1C/COMPASS complex"/>
    <property type="evidence" value="ECO:0007669"/>
    <property type="project" value="EnsemblFungi"/>
</dbReference>
<evidence type="ECO:0000313" key="18">
    <source>
        <dbReference type="EMBL" id="ABN67763.2"/>
    </source>
</evidence>
<dbReference type="Gene3D" id="2.170.270.10">
    <property type="entry name" value="SET domain"/>
    <property type="match status" value="1"/>
</dbReference>
<dbReference type="InterPro" id="IPR035979">
    <property type="entry name" value="RBD_domain_sf"/>
</dbReference>
<keyword evidence="19" id="KW-1185">Reference proteome</keyword>
<dbReference type="InterPro" id="IPR024636">
    <property type="entry name" value="SET_assoc"/>
</dbReference>
<dbReference type="InterPro" id="IPR024657">
    <property type="entry name" value="COMPASS_Set1_N-SET"/>
</dbReference>
<dbReference type="GO" id="GO:0007130">
    <property type="term" value="P:synaptonemal complex assembly"/>
    <property type="evidence" value="ECO:0007669"/>
    <property type="project" value="EnsemblFungi"/>
</dbReference>
<evidence type="ECO:0000256" key="1">
    <source>
        <dbReference type="ARBA" id="ARBA00004123"/>
    </source>
</evidence>